<evidence type="ECO:0000313" key="6">
    <source>
        <dbReference type="EMBL" id="OIR18657.1"/>
    </source>
</evidence>
<gene>
    <name evidence="6" type="primary">marA</name>
    <name evidence="6" type="ORF">GALL_09960</name>
</gene>
<dbReference type="Pfam" id="PF12833">
    <property type="entry name" value="HTH_18"/>
    <property type="match status" value="1"/>
</dbReference>
<protein>
    <submittedName>
        <fullName evidence="6">Multiple antibiotic resistance protein MarA</fullName>
    </submittedName>
</protein>
<dbReference type="InterPro" id="IPR018060">
    <property type="entry name" value="HTH_AraC"/>
</dbReference>
<evidence type="ECO:0000256" key="3">
    <source>
        <dbReference type="ARBA" id="ARBA00023159"/>
    </source>
</evidence>
<dbReference type="SMART" id="SM00342">
    <property type="entry name" value="HTH_ARAC"/>
    <property type="match status" value="1"/>
</dbReference>
<dbReference type="PANTHER" id="PTHR46796">
    <property type="entry name" value="HTH-TYPE TRANSCRIPTIONAL ACTIVATOR RHAS-RELATED"/>
    <property type="match status" value="1"/>
</dbReference>
<dbReference type="InterPro" id="IPR050204">
    <property type="entry name" value="AraC_XylS_family_regulators"/>
</dbReference>
<dbReference type="PROSITE" id="PS01124">
    <property type="entry name" value="HTH_ARAC_FAMILY_2"/>
    <property type="match status" value="1"/>
</dbReference>
<comment type="caution">
    <text evidence="6">The sequence shown here is derived from an EMBL/GenBank/DDBJ whole genome shotgun (WGS) entry which is preliminary data.</text>
</comment>
<dbReference type="Gene3D" id="1.10.10.60">
    <property type="entry name" value="Homeodomain-like"/>
    <property type="match status" value="1"/>
</dbReference>
<feature type="domain" description="HTH araC/xylS-type" evidence="5">
    <location>
        <begin position="164"/>
        <end position="262"/>
    </location>
</feature>
<keyword evidence="3" id="KW-0010">Activator</keyword>
<dbReference type="EMBL" id="MLJW01000002">
    <property type="protein sequence ID" value="OIR18657.1"/>
    <property type="molecule type" value="Genomic_DNA"/>
</dbReference>
<accession>A0A1J5TCN1</accession>
<sequence>MLTLGCETRRDPAAYRWDGMRRGDTRSQPKIVFQCTLTGWGEFEKGSRRWRVGEGEAFLTVLPSRHVYYLPQESDGWTFFWFNTGHPYVVERLSVVCERHGPVLPVSLDSRLVARSLELFEKTCGQLFDDGFAEEEALLGWMVELERHALDTAHPKSRRESMIESLRAYTLENLHRSFGIEELAARHGLSRSHYSHYFQRATGLAPAACVLDIRLTEVRRRLRESSRPLKEIAAETGFADANHLCKAFRRLYQISPGAYRKLAGA</sequence>
<keyword evidence="2" id="KW-0238">DNA-binding</keyword>
<dbReference type="InterPro" id="IPR018062">
    <property type="entry name" value="HTH_AraC-typ_CS"/>
</dbReference>
<dbReference type="GO" id="GO:0003700">
    <property type="term" value="F:DNA-binding transcription factor activity"/>
    <property type="evidence" value="ECO:0007669"/>
    <property type="project" value="InterPro"/>
</dbReference>
<evidence type="ECO:0000256" key="2">
    <source>
        <dbReference type="ARBA" id="ARBA00023125"/>
    </source>
</evidence>
<evidence type="ECO:0000259" key="5">
    <source>
        <dbReference type="PROSITE" id="PS01124"/>
    </source>
</evidence>
<evidence type="ECO:0000256" key="4">
    <source>
        <dbReference type="ARBA" id="ARBA00023163"/>
    </source>
</evidence>
<reference evidence="6" key="1">
    <citation type="submission" date="2016-10" db="EMBL/GenBank/DDBJ databases">
        <title>Sequence of Gallionella enrichment culture.</title>
        <authorList>
            <person name="Poehlein A."/>
            <person name="Muehling M."/>
            <person name="Daniel R."/>
        </authorList>
    </citation>
    <scope>NUCLEOTIDE SEQUENCE</scope>
</reference>
<dbReference type="PANTHER" id="PTHR46796:SF6">
    <property type="entry name" value="ARAC SUBFAMILY"/>
    <property type="match status" value="1"/>
</dbReference>
<dbReference type="PROSITE" id="PS00041">
    <property type="entry name" value="HTH_ARAC_FAMILY_1"/>
    <property type="match status" value="1"/>
</dbReference>
<dbReference type="InterPro" id="IPR009057">
    <property type="entry name" value="Homeodomain-like_sf"/>
</dbReference>
<dbReference type="SUPFAM" id="SSF46689">
    <property type="entry name" value="Homeodomain-like"/>
    <property type="match status" value="2"/>
</dbReference>
<name>A0A1J5TCN1_9ZZZZ</name>
<proteinExistence type="predicted"/>
<keyword evidence="1" id="KW-0805">Transcription regulation</keyword>
<dbReference type="AlphaFoldDB" id="A0A1J5TCN1"/>
<keyword evidence="4" id="KW-0804">Transcription</keyword>
<dbReference type="InterPro" id="IPR037923">
    <property type="entry name" value="HTH-like"/>
</dbReference>
<dbReference type="SUPFAM" id="SSF51215">
    <property type="entry name" value="Regulatory protein AraC"/>
    <property type="match status" value="1"/>
</dbReference>
<organism evidence="6">
    <name type="scientific">mine drainage metagenome</name>
    <dbReference type="NCBI Taxonomy" id="410659"/>
    <lineage>
        <taxon>unclassified sequences</taxon>
        <taxon>metagenomes</taxon>
        <taxon>ecological metagenomes</taxon>
    </lineage>
</organism>
<dbReference type="GO" id="GO:0043565">
    <property type="term" value="F:sequence-specific DNA binding"/>
    <property type="evidence" value="ECO:0007669"/>
    <property type="project" value="InterPro"/>
</dbReference>
<evidence type="ECO:0000256" key="1">
    <source>
        <dbReference type="ARBA" id="ARBA00023015"/>
    </source>
</evidence>